<sequence length="437" mass="48343">MSTNRRFFVGNLSPKVTKEDLERHFGLDSTPYVRSSSWIELAQERSGSSQKYGFITVAEDLANHLLHLNGTKLYDKFIRVEPAKNSGGSFSGKVSIPSMIPPMSVRASYPTWAGGNRKYNPRNRNRRRPQGPNDIVKIPEDKVLQLIDAGVNLPNKAFTIDIQNVIEQAEVVGIKQMILTGNTLQMSQSAVTQAKAHPTVLYASIGVHPHFTEKEWNEKTAKEIEELAKDPVVVAIGEVGLDFHRNYSQEKAQIEAFTKQVEIACEVQKPLLAHERASHQKFIEVLSQFSGRLPSIVIHCFTGSVSEMSAYVAMGFYIGICGFICKENPGKALRDALKEGVLPLDRILLESDAPYMTPNAPEKDLDDVCKSLLKRCQPGRNEPCTLPIVAHTVAKCLGIDAEEVARVSADNAKRVFDLKPPVTPVSQPAPQATKDTE</sequence>
<keyword evidence="11" id="KW-1185">Reference proteome</keyword>
<evidence type="ECO:0000256" key="3">
    <source>
        <dbReference type="ARBA" id="ARBA00022723"/>
    </source>
</evidence>
<keyword evidence="7" id="KW-0694">RNA-binding</keyword>
<dbReference type="CDD" id="cd01310">
    <property type="entry name" value="TatD_DNAse"/>
    <property type="match status" value="1"/>
</dbReference>
<dbReference type="InterPro" id="IPR001130">
    <property type="entry name" value="TatD-like"/>
</dbReference>
<dbReference type="PANTHER" id="PTHR10060">
    <property type="entry name" value="TATD FAMILY DEOXYRIBONUCLEASE"/>
    <property type="match status" value="1"/>
</dbReference>
<evidence type="ECO:0000313" key="10">
    <source>
        <dbReference type="EMBL" id="CAH3032816.1"/>
    </source>
</evidence>
<keyword evidence="3" id="KW-0479">Metal-binding</keyword>
<evidence type="ECO:0000256" key="2">
    <source>
        <dbReference type="ARBA" id="ARBA00022722"/>
    </source>
</evidence>
<keyword evidence="2" id="KW-0540">Nuclease</keyword>
<evidence type="ECO:0000256" key="7">
    <source>
        <dbReference type="PROSITE-ProRule" id="PRU00176"/>
    </source>
</evidence>
<evidence type="ECO:0000313" key="11">
    <source>
        <dbReference type="Proteomes" id="UP001159427"/>
    </source>
</evidence>
<dbReference type="InterPro" id="IPR000504">
    <property type="entry name" value="RRM_dom"/>
</dbReference>
<dbReference type="SUPFAM" id="SSF51556">
    <property type="entry name" value="Metallo-dependent hydrolases"/>
    <property type="match status" value="1"/>
</dbReference>
<dbReference type="SUPFAM" id="SSF54928">
    <property type="entry name" value="RNA-binding domain, RBD"/>
    <property type="match status" value="1"/>
</dbReference>
<dbReference type="EMBL" id="CALNXI010000682">
    <property type="protein sequence ID" value="CAH3032816.1"/>
    <property type="molecule type" value="Genomic_DNA"/>
</dbReference>
<evidence type="ECO:0000256" key="1">
    <source>
        <dbReference type="ARBA" id="ARBA00009275"/>
    </source>
</evidence>
<dbReference type="Gene3D" id="3.30.70.330">
    <property type="match status" value="1"/>
</dbReference>
<dbReference type="InterPro" id="IPR012677">
    <property type="entry name" value="Nucleotide-bd_a/b_plait_sf"/>
</dbReference>
<keyword evidence="4" id="KW-0378">Hydrolase</keyword>
<evidence type="ECO:0000256" key="5">
    <source>
        <dbReference type="ARBA" id="ARBA00039767"/>
    </source>
</evidence>
<gene>
    <name evidence="10" type="ORF">PEVE_00039114</name>
</gene>
<evidence type="ECO:0000259" key="9">
    <source>
        <dbReference type="PROSITE" id="PS50102"/>
    </source>
</evidence>
<dbReference type="Proteomes" id="UP001159427">
    <property type="component" value="Unassembled WGS sequence"/>
</dbReference>
<dbReference type="PANTHER" id="PTHR10060:SF15">
    <property type="entry name" value="DEOXYRIBONUCLEASE TATDN1"/>
    <property type="match status" value="1"/>
</dbReference>
<name>A0ABN8MS92_9CNID</name>
<dbReference type="Pfam" id="PF01026">
    <property type="entry name" value="TatD_DNase"/>
    <property type="match status" value="1"/>
</dbReference>
<dbReference type="CDD" id="cd00590">
    <property type="entry name" value="RRM_SF"/>
    <property type="match status" value="1"/>
</dbReference>
<evidence type="ECO:0000256" key="8">
    <source>
        <dbReference type="SAM" id="MobiDB-lite"/>
    </source>
</evidence>
<feature type="domain" description="RRM" evidence="9">
    <location>
        <begin position="5"/>
        <end position="85"/>
    </location>
</feature>
<protein>
    <recommendedName>
        <fullName evidence="5">Deoxyribonuclease TATDN1</fullName>
    </recommendedName>
</protein>
<comment type="caution">
    <text evidence="10">The sequence shown here is derived from an EMBL/GenBank/DDBJ whole genome shotgun (WGS) entry which is preliminary data.</text>
</comment>
<comment type="similarity">
    <text evidence="1">Belongs to the metallo-dependent hydrolases superfamily. TatD-type hydrolase family.</text>
</comment>
<evidence type="ECO:0000256" key="4">
    <source>
        <dbReference type="ARBA" id="ARBA00022801"/>
    </source>
</evidence>
<dbReference type="InterPro" id="IPR032466">
    <property type="entry name" value="Metal_Hydrolase"/>
</dbReference>
<dbReference type="SMART" id="SM00360">
    <property type="entry name" value="RRM"/>
    <property type="match status" value="1"/>
</dbReference>
<proteinExistence type="inferred from homology"/>
<accession>A0ABN8MS92</accession>
<comment type="function">
    <text evidence="6">Deoxyribonuclease which catalyzes (in vitro) the decatenation of kinetoplast DNA, which are circular DNA catenated to each other, producing linear DNA molecules. Plays an important role in chromosomal segregation and cell cycle progression during eye development probably via its DNA decatenation activity.</text>
</comment>
<dbReference type="InterPro" id="IPR050891">
    <property type="entry name" value="TatD-type_Hydrolase"/>
</dbReference>
<dbReference type="PROSITE" id="PS50102">
    <property type="entry name" value="RRM"/>
    <property type="match status" value="1"/>
</dbReference>
<evidence type="ECO:0000256" key="6">
    <source>
        <dbReference type="ARBA" id="ARBA00045223"/>
    </source>
</evidence>
<feature type="compositionally biased region" description="Basic residues" evidence="8">
    <location>
        <begin position="119"/>
        <end position="129"/>
    </location>
</feature>
<reference evidence="10 11" key="1">
    <citation type="submission" date="2022-05" db="EMBL/GenBank/DDBJ databases">
        <authorList>
            <consortium name="Genoscope - CEA"/>
            <person name="William W."/>
        </authorList>
    </citation>
    <scope>NUCLEOTIDE SEQUENCE [LARGE SCALE GENOMIC DNA]</scope>
</reference>
<feature type="region of interest" description="Disordered" evidence="8">
    <location>
        <begin position="111"/>
        <end position="135"/>
    </location>
</feature>
<dbReference type="InterPro" id="IPR035979">
    <property type="entry name" value="RBD_domain_sf"/>
</dbReference>
<dbReference type="Gene3D" id="3.20.20.140">
    <property type="entry name" value="Metal-dependent hydrolases"/>
    <property type="match status" value="1"/>
</dbReference>
<organism evidence="10 11">
    <name type="scientific">Porites evermanni</name>
    <dbReference type="NCBI Taxonomy" id="104178"/>
    <lineage>
        <taxon>Eukaryota</taxon>
        <taxon>Metazoa</taxon>
        <taxon>Cnidaria</taxon>
        <taxon>Anthozoa</taxon>
        <taxon>Hexacorallia</taxon>
        <taxon>Scleractinia</taxon>
        <taxon>Fungiina</taxon>
        <taxon>Poritidae</taxon>
        <taxon>Porites</taxon>
    </lineage>
</organism>